<dbReference type="PROSITE" id="PS51063">
    <property type="entry name" value="HTH_CRP_2"/>
    <property type="match status" value="1"/>
</dbReference>
<dbReference type="KEGG" id="orm:HTY61_05865"/>
<dbReference type="RefSeq" id="WP_175275918.1">
    <property type="nucleotide sequence ID" value="NZ_CP054836.1"/>
</dbReference>
<feature type="domain" description="Cyclic nucleotide-binding" evidence="4">
    <location>
        <begin position="22"/>
        <end position="142"/>
    </location>
</feature>
<keyword evidence="1" id="KW-0805">Transcription regulation</keyword>
<evidence type="ECO:0000256" key="2">
    <source>
        <dbReference type="ARBA" id="ARBA00023125"/>
    </source>
</evidence>
<dbReference type="InterPro" id="IPR014710">
    <property type="entry name" value="RmlC-like_jellyroll"/>
</dbReference>
<dbReference type="SMART" id="SM00419">
    <property type="entry name" value="HTH_CRP"/>
    <property type="match status" value="1"/>
</dbReference>
<keyword evidence="7" id="KW-1185">Reference proteome</keyword>
<dbReference type="CDD" id="cd00038">
    <property type="entry name" value="CAP_ED"/>
    <property type="match status" value="1"/>
</dbReference>
<dbReference type="InterPro" id="IPR012318">
    <property type="entry name" value="HTH_CRP"/>
</dbReference>
<dbReference type="PANTHER" id="PTHR24567">
    <property type="entry name" value="CRP FAMILY TRANSCRIPTIONAL REGULATORY PROTEIN"/>
    <property type="match status" value="1"/>
</dbReference>
<dbReference type="EMBL" id="CP054836">
    <property type="protein sequence ID" value="QKV18022.1"/>
    <property type="molecule type" value="Genomic_DNA"/>
</dbReference>
<dbReference type="PROSITE" id="PS50042">
    <property type="entry name" value="CNMP_BINDING_3"/>
    <property type="match status" value="1"/>
</dbReference>
<dbReference type="Proteomes" id="UP000509367">
    <property type="component" value="Chromosome"/>
</dbReference>
<dbReference type="InterPro" id="IPR018490">
    <property type="entry name" value="cNMP-bd_dom_sf"/>
</dbReference>
<proteinExistence type="predicted"/>
<evidence type="ECO:0000259" key="4">
    <source>
        <dbReference type="PROSITE" id="PS50042"/>
    </source>
</evidence>
<evidence type="ECO:0000313" key="6">
    <source>
        <dbReference type="EMBL" id="QKV18022.1"/>
    </source>
</evidence>
<dbReference type="GO" id="GO:0005829">
    <property type="term" value="C:cytosol"/>
    <property type="evidence" value="ECO:0007669"/>
    <property type="project" value="TreeGrafter"/>
</dbReference>
<evidence type="ECO:0000256" key="1">
    <source>
        <dbReference type="ARBA" id="ARBA00023015"/>
    </source>
</evidence>
<dbReference type="SUPFAM" id="SSF51206">
    <property type="entry name" value="cAMP-binding domain-like"/>
    <property type="match status" value="1"/>
</dbReference>
<dbReference type="InterPro" id="IPR050397">
    <property type="entry name" value="Env_Response_Regulators"/>
</dbReference>
<dbReference type="GO" id="GO:0003677">
    <property type="term" value="F:DNA binding"/>
    <property type="evidence" value="ECO:0007669"/>
    <property type="project" value="UniProtKB-KW"/>
</dbReference>
<dbReference type="InterPro" id="IPR000595">
    <property type="entry name" value="cNMP-bd_dom"/>
</dbReference>
<reference evidence="6 7" key="1">
    <citation type="submission" date="2020-06" db="EMBL/GenBank/DDBJ databases">
        <title>Oricola thermophila sp. nov. isolated from a tidal sediments.</title>
        <authorList>
            <person name="Kwon K.K."/>
            <person name="Yang S.-H."/>
            <person name="Park M.-J."/>
        </authorList>
    </citation>
    <scope>NUCLEOTIDE SEQUENCE [LARGE SCALE GENOMIC DNA]</scope>
    <source>
        <strain evidence="6 7">MEBiC13590</strain>
    </source>
</reference>
<dbReference type="GO" id="GO:0003700">
    <property type="term" value="F:DNA-binding transcription factor activity"/>
    <property type="evidence" value="ECO:0007669"/>
    <property type="project" value="TreeGrafter"/>
</dbReference>
<sequence>MTFPEDTPLPMDQMVSLKSFSLFEALTDEQDRRYSQMARLSDFGENELVLDFDDESHNVFLIQSGRVRVILRIATGREVILGEFSDGEFFGELAAIDGTTRSANVTAMVRTRLLTLPQQVFLQILREAPDVSLQLMRNMSALIRSLNTRLAEHAFLPAKYRLYSELIRLSKPRKGHDGQRIISPPPIQLELAERIGCRREVVSREIAKMERENVVERSRGGLILADMAELNRRLSEGWNAGNN</sequence>
<evidence type="ECO:0000313" key="7">
    <source>
        <dbReference type="Proteomes" id="UP000509367"/>
    </source>
</evidence>
<gene>
    <name evidence="6" type="ORF">HTY61_05865</name>
</gene>
<dbReference type="SMART" id="SM00100">
    <property type="entry name" value="cNMP"/>
    <property type="match status" value="1"/>
</dbReference>
<protein>
    <submittedName>
        <fullName evidence="6">Crp/Fnr family transcriptional regulator</fullName>
    </submittedName>
</protein>
<keyword evidence="3" id="KW-0804">Transcription</keyword>
<feature type="domain" description="HTH crp-type" evidence="5">
    <location>
        <begin position="156"/>
        <end position="228"/>
    </location>
</feature>
<dbReference type="AlphaFoldDB" id="A0A6N1VFN5"/>
<evidence type="ECO:0000259" key="5">
    <source>
        <dbReference type="PROSITE" id="PS51063"/>
    </source>
</evidence>
<dbReference type="Pfam" id="PF13545">
    <property type="entry name" value="HTH_Crp_2"/>
    <property type="match status" value="1"/>
</dbReference>
<dbReference type="InterPro" id="IPR036388">
    <property type="entry name" value="WH-like_DNA-bd_sf"/>
</dbReference>
<dbReference type="InterPro" id="IPR036390">
    <property type="entry name" value="WH_DNA-bd_sf"/>
</dbReference>
<accession>A0A6N1VFN5</accession>
<organism evidence="6 7">
    <name type="scientific">Oricola thermophila</name>
    <dbReference type="NCBI Taxonomy" id="2742145"/>
    <lineage>
        <taxon>Bacteria</taxon>
        <taxon>Pseudomonadati</taxon>
        <taxon>Pseudomonadota</taxon>
        <taxon>Alphaproteobacteria</taxon>
        <taxon>Hyphomicrobiales</taxon>
        <taxon>Ahrensiaceae</taxon>
        <taxon>Oricola</taxon>
    </lineage>
</organism>
<dbReference type="SUPFAM" id="SSF46785">
    <property type="entry name" value="Winged helix' DNA-binding domain"/>
    <property type="match status" value="1"/>
</dbReference>
<dbReference type="Pfam" id="PF00027">
    <property type="entry name" value="cNMP_binding"/>
    <property type="match status" value="1"/>
</dbReference>
<dbReference type="PANTHER" id="PTHR24567:SF26">
    <property type="entry name" value="REGULATORY PROTEIN YEIL"/>
    <property type="match status" value="1"/>
</dbReference>
<keyword evidence="2" id="KW-0238">DNA-binding</keyword>
<dbReference type="Gene3D" id="1.10.10.10">
    <property type="entry name" value="Winged helix-like DNA-binding domain superfamily/Winged helix DNA-binding domain"/>
    <property type="match status" value="1"/>
</dbReference>
<name>A0A6N1VFN5_9HYPH</name>
<dbReference type="Gene3D" id="2.60.120.10">
    <property type="entry name" value="Jelly Rolls"/>
    <property type="match status" value="1"/>
</dbReference>
<evidence type="ECO:0000256" key="3">
    <source>
        <dbReference type="ARBA" id="ARBA00023163"/>
    </source>
</evidence>